<organism evidence="1 2">
    <name type="scientific">Candidatus Onthovivens merdipullorum</name>
    <dbReference type="NCBI Taxonomy" id="2840889"/>
    <lineage>
        <taxon>Bacteria</taxon>
        <taxon>Bacillati</taxon>
        <taxon>Bacillota</taxon>
        <taxon>Bacilli</taxon>
        <taxon>Bacillales</taxon>
        <taxon>Candidatus Onthovivens</taxon>
    </lineage>
</organism>
<protein>
    <submittedName>
        <fullName evidence="1">MmcQ/YjbR family DNA-binding protein</fullName>
    </submittedName>
</protein>
<dbReference type="PANTHER" id="PTHR35145">
    <property type="entry name" value="CYTOPLASMIC PROTEIN-RELATED"/>
    <property type="match status" value="1"/>
</dbReference>
<dbReference type="Pfam" id="PF04237">
    <property type="entry name" value="YjbR"/>
    <property type="match status" value="1"/>
</dbReference>
<evidence type="ECO:0000313" key="2">
    <source>
        <dbReference type="Proteomes" id="UP000823613"/>
    </source>
</evidence>
<dbReference type="InterPro" id="IPR058532">
    <property type="entry name" value="YjbR/MT2646/Rv2570-like"/>
</dbReference>
<comment type="caution">
    <text evidence="1">The sequence shown here is derived from an EMBL/GenBank/DDBJ whole genome shotgun (WGS) entry which is preliminary data.</text>
</comment>
<feature type="non-terminal residue" evidence="1">
    <location>
        <position position="1"/>
    </location>
</feature>
<dbReference type="Proteomes" id="UP000823613">
    <property type="component" value="Unassembled WGS sequence"/>
</dbReference>
<dbReference type="PANTHER" id="PTHR35145:SF1">
    <property type="entry name" value="CYTOPLASMIC PROTEIN"/>
    <property type="match status" value="1"/>
</dbReference>
<proteinExistence type="predicted"/>
<gene>
    <name evidence="1" type="ORF">IAC58_01095</name>
</gene>
<dbReference type="Gene3D" id="3.90.1150.30">
    <property type="match status" value="1"/>
</dbReference>
<dbReference type="GO" id="GO:0003677">
    <property type="term" value="F:DNA binding"/>
    <property type="evidence" value="ECO:0007669"/>
    <property type="project" value="UniProtKB-KW"/>
</dbReference>
<reference evidence="1" key="2">
    <citation type="journal article" date="2021" name="PeerJ">
        <title>Extensive microbial diversity within the chicken gut microbiome revealed by metagenomics and culture.</title>
        <authorList>
            <person name="Gilroy R."/>
            <person name="Ravi A."/>
            <person name="Getino M."/>
            <person name="Pursley I."/>
            <person name="Horton D.L."/>
            <person name="Alikhan N.F."/>
            <person name="Baker D."/>
            <person name="Gharbi K."/>
            <person name="Hall N."/>
            <person name="Watson M."/>
            <person name="Adriaenssens E.M."/>
            <person name="Foster-Nyarko E."/>
            <person name="Jarju S."/>
            <person name="Secka A."/>
            <person name="Antonio M."/>
            <person name="Oren A."/>
            <person name="Chaudhuri R.R."/>
            <person name="La Ragione R."/>
            <person name="Hildebrand F."/>
            <person name="Pallen M.J."/>
        </authorList>
    </citation>
    <scope>NUCLEOTIDE SEQUENCE</scope>
    <source>
        <strain evidence="1">11159</strain>
    </source>
</reference>
<dbReference type="InterPro" id="IPR007351">
    <property type="entry name" value="YjbR"/>
</dbReference>
<evidence type="ECO:0000313" key="1">
    <source>
        <dbReference type="EMBL" id="MBO8427144.1"/>
    </source>
</evidence>
<dbReference type="AlphaFoldDB" id="A0A9D9GWA6"/>
<reference evidence="1" key="1">
    <citation type="submission" date="2020-10" db="EMBL/GenBank/DDBJ databases">
        <authorList>
            <person name="Gilroy R."/>
        </authorList>
    </citation>
    <scope>NUCLEOTIDE SEQUENCE</scope>
    <source>
        <strain evidence="1">11159</strain>
    </source>
</reference>
<name>A0A9D9GWA6_9BACL</name>
<sequence>NFINSIREEITKKLIKFRDIYFINTKADYHNLIKEYVYKKYGDEEEFLWQKFPKDSIIRRKDNKKRYILFMYVPLNKFGYKEDRETFVLDIRCEENKIVSMVDNKNFFKAYHMNKKHWISVIFNNEIDSKEIYKLIDESYNLAI</sequence>
<dbReference type="EMBL" id="JADIMY010000018">
    <property type="protein sequence ID" value="MBO8427144.1"/>
    <property type="molecule type" value="Genomic_DNA"/>
</dbReference>
<dbReference type="InterPro" id="IPR038056">
    <property type="entry name" value="YjbR-like_sf"/>
</dbReference>
<dbReference type="SUPFAM" id="SSF142906">
    <property type="entry name" value="YjbR-like"/>
    <property type="match status" value="1"/>
</dbReference>
<accession>A0A9D9GWA6</accession>
<keyword evidence="1" id="KW-0238">DNA-binding</keyword>